<feature type="transmembrane region" description="Helical" evidence="1">
    <location>
        <begin position="128"/>
        <end position="148"/>
    </location>
</feature>
<keyword evidence="1" id="KW-1133">Transmembrane helix</keyword>
<dbReference type="PANTHER" id="PTHR23028">
    <property type="entry name" value="ACETYLTRANSFERASE"/>
    <property type="match status" value="1"/>
</dbReference>
<dbReference type="AlphaFoldDB" id="A0A8J7UN76"/>
<dbReference type="GO" id="GO:0016020">
    <property type="term" value="C:membrane"/>
    <property type="evidence" value="ECO:0007669"/>
    <property type="project" value="TreeGrafter"/>
</dbReference>
<dbReference type="InterPro" id="IPR002656">
    <property type="entry name" value="Acyl_transf_3_dom"/>
</dbReference>
<evidence type="ECO:0000256" key="1">
    <source>
        <dbReference type="SAM" id="Phobius"/>
    </source>
</evidence>
<feature type="transmembrane region" description="Helical" evidence="1">
    <location>
        <begin position="321"/>
        <end position="345"/>
    </location>
</feature>
<feature type="transmembrane region" description="Helical" evidence="1">
    <location>
        <begin position="253"/>
        <end position="274"/>
    </location>
</feature>
<feature type="domain" description="Acyltransferase 3" evidence="2">
    <location>
        <begin position="11"/>
        <end position="340"/>
    </location>
</feature>
<gene>
    <name evidence="3" type="ORF">J5Y06_21350</name>
</gene>
<accession>A0A8J7UN76</accession>
<name>A0A8J7UN76_9HYPH</name>
<keyword evidence="1" id="KW-0472">Membrane</keyword>
<dbReference type="InterPro" id="IPR050879">
    <property type="entry name" value="Acyltransferase_3"/>
</dbReference>
<evidence type="ECO:0000259" key="2">
    <source>
        <dbReference type="Pfam" id="PF01757"/>
    </source>
</evidence>
<feature type="transmembrane region" description="Helical" evidence="1">
    <location>
        <begin position="186"/>
        <end position="210"/>
    </location>
</feature>
<feature type="transmembrane region" description="Helical" evidence="1">
    <location>
        <begin position="15"/>
        <end position="32"/>
    </location>
</feature>
<feature type="transmembrane region" description="Helical" evidence="1">
    <location>
        <begin position="295"/>
        <end position="315"/>
    </location>
</feature>
<proteinExistence type="predicted"/>
<keyword evidence="3" id="KW-0808">Transferase</keyword>
<dbReference type="RefSeq" id="WP_209337233.1">
    <property type="nucleotide sequence ID" value="NZ_JAGIYY010000012.1"/>
</dbReference>
<sequence length="363" mass="40695">MKSQNLRYIPQVDQLRFLAALLVFAFHFFHSYKGGWAPLPQYPWFGIVSEGHTGVSLFFVLSGFIFMVIATQGEGIAYRSFLRNRLLRIAPLFLAVFLLAIAIHRDRFVATDLLYVFVTNIGDPPTSWHFVTGPAWSISVEFTFYLVFPFLAEFTRRLGAAYLLKLLALMLVVKLGAYFASENSKLMLYSTLVGRFDQFLIGMLAGLLFVLRSAWLELRGRLICLVGVVLTVVAVGLQARHASYFLPEQKQPFWILWGTIEALCWALVIVGFTGGRMSFGARADRFLAQGGTWSFSIYMWHALIIFIALQLFGSIGGVGPAALVLNFVLVLAATLAFAWLSFTVIEQPFLSLRGRYVEPAGKN</sequence>
<dbReference type="Proteomes" id="UP000666240">
    <property type="component" value="Unassembled WGS sequence"/>
</dbReference>
<keyword evidence="3" id="KW-0012">Acyltransferase</keyword>
<comment type="caution">
    <text evidence="3">The sequence shown here is derived from an EMBL/GenBank/DDBJ whole genome shotgun (WGS) entry which is preliminary data.</text>
</comment>
<dbReference type="EMBL" id="JAGIYY010000012">
    <property type="protein sequence ID" value="MBP0441202.1"/>
    <property type="molecule type" value="Genomic_DNA"/>
</dbReference>
<evidence type="ECO:0000313" key="3">
    <source>
        <dbReference type="EMBL" id="MBP0441202.1"/>
    </source>
</evidence>
<feature type="transmembrane region" description="Helical" evidence="1">
    <location>
        <begin position="85"/>
        <end position="104"/>
    </location>
</feature>
<dbReference type="Pfam" id="PF01757">
    <property type="entry name" value="Acyl_transf_3"/>
    <property type="match status" value="1"/>
</dbReference>
<feature type="transmembrane region" description="Helical" evidence="1">
    <location>
        <begin position="222"/>
        <end position="241"/>
    </location>
</feature>
<keyword evidence="1" id="KW-0812">Transmembrane</keyword>
<reference evidence="3" key="1">
    <citation type="submission" date="2021-03" db="EMBL/GenBank/DDBJ databases">
        <title>Genome sequencing and assembly of Tianweitania sediminis.</title>
        <authorList>
            <person name="Chhetri G."/>
        </authorList>
    </citation>
    <scope>NUCLEOTIDE SEQUENCE</scope>
    <source>
        <strain evidence="3">Z8</strain>
    </source>
</reference>
<feature type="transmembrane region" description="Helical" evidence="1">
    <location>
        <begin position="160"/>
        <end position="180"/>
    </location>
</feature>
<keyword evidence="4" id="KW-1185">Reference proteome</keyword>
<evidence type="ECO:0000313" key="4">
    <source>
        <dbReference type="Proteomes" id="UP000666240"/>
    </source>
</evidence>
<dbReference type="GO" id="GO:0016747">
    <property type="term" value="F:acyltransferase activity, transferring groups other than amino-acyl groups"/>
    <property type="evidence" value="ECO:0007669"/>
    <property type="project" value="InterPro"/>
</dbReference>
<feature type="transmembrane region" description="Helical" evidence="1">
    <location>
        <begin position="52"/>
        <end position="73"/>
    </location>
</feature>
<dbReference type="PANTHER" id="PTHR23028:SF53">
    <property type="entry name" value="ACYL_TRANSF_3 DOMAIN-CONTAINING PROTEIN"/>
    <property type="match status" value="1"/>
</dbReference>
<organism evidence="3 4">
    <name type="scientific">Tianweitania sediminis</name>
    <dbReference type="NCBI Taxonomy" id="1502156"/>
    <lineage>
        <taxon>Bacteria</taxon>
        <taxon>Pseudomonadati</taxon>
        <taxon>Pseudomonadota</taxon>
        <taxon>Alphaproteobacteria</taxon>
        <taxon>Hyphomicrobiales</taxon>
        <taxon>Phyllobacteriaceae</taxon>
        <taxon>Tianweitania</taxon>
    </lineage>
</organism>
<protein>
    <submittedName>
        <fullName evidence="3">Acyltransferase</fullName>
    </submittedName>
</protein>
<dbReference type="GO" id="GO:0009103">
    <property type="term" value="P:lipopolysaccharide biosynthetic process"/>
    <property type="evidence" value="ECO:0007669"/>
    <property type="project" value="TreeGrafter"/>
</dbReference>